<dbReference type="EMBL" id="JASJOS010000005">
    <property type="protein sequence ID" value="MDJ1481523.1"/>
    <property type="molecule type" value="Genomic_DNA"/>
</dbReference>
<proteinExistence type="predicted"/>
<name>A0AAE3QRV1_9BACT</name>
<evidence type="ECO:0000256" key="1">
    <source>
        <dbReference type="SAM" id="MobiDB-lite"/>
    </source>
</evidence>
<protein>
    <submittedName>
        <fullName evidence="3">Uncharacterized protein</fullName>
    </submittedName>
</protein>
<evidence type="ECO:0000256" key="2">
    <source>
        <dbReference type="SAM" id="Phobius"/>
    </source>
</evidence>
<evidence type="ECO:0000313" key="3">
    <source>
        <dbReference type="EMBL" id="MDJ1481523.1"/>
    </source>
</evidence>
<accession>A0AAE3QRV1</accession>
<keyword evidence="2" id="KW-0812">Transmembrane</keyword>
<dbReference type="AlphaFoldDB" id="A0AAE3QRV1"/>
<gene>
    <name evidence="3" type="ORF">QNI16_13575</name>
</gene>
<evidence type="ECO:0000313" key="4">
    <source>
        <dbReference type="Proteomes" id="UP001241110"/>
    </source>
</evidence>
<dbReference type="Proteomes" id="UP001241110">
    <property type="component" value="Unassembled WGS sequence"/>
</dbReference>
<keyword evidence="2" id="KW-0472">Membrane</keyword>
<reference evidence="3" key="1">
    <citation type="submission" date="2023-05" db="EMBL/GenBank/DDBJ databases">
        <authorList>
            <person name="Zhang X."/>
        </authorList>
    </citation>
    <scope>NUCLEOTIDE SEQUENCE</scope>
    <source>
        <strain evidence="3">YF14B1</strain>
    </source>
</reference>
<organism evidence="3 4">
    <name type="scientific">Xanthocytophaga flava</name>
    <dbReference type="NCBI Taxonomy" id="3048013"/>
    <lineage>
        <taxon>Bacteria</taxon>
        <taxon>Pseudomonadati</taxon>
        <taxon>Bacteroidota</taxon>
        <taxon>Cytophagia</taxon>
        <taxon>Cytophagales</taxon>
        <taxon>Rhodocytophagaceae</taxon>
        <taxon>Xanthocytophaga</taxon>
    </lineage>
</organism>
<feature type="region of interest" description="Disordered" evidence="1">
    <location>
        <begin position="39"/>
        <end position="64"/>
    </location>
</feature>
<sequence>MSRRTVIMMLKFLLLFIICFVAFTWVLFRALRRSYFPPHNDDDGGTPVDAVFPTFDPPSGHGLDDWLVDRPPVDRETHNRPVPQRKV</sequence>
<comment type="caution">
    <text evidence="3">The sequence shown here is derived from an EMBL/GenBank/DDBJ whole genome shotgun (WGS) entry which is preliminary data.</text>
</comment>
<keyword evidence="2" id="KW-1133">Transmembrane helix</keyword>
<feature type="transmembrane region" description="Helical" evidence="2">
    <location>
        <begin position="6"/>
        <end position="28"/>
    </location>
</feature>
<dbReference type="RefSeq" id="WP_313979401.1">
    <property type="nucleotide sequence ID" value="NZ_JASJOS010000005.1"/>
</dbReference>